<dbReference type="Proteomes" id="UP000198280">
    <property type="component" value="Unassembled WGS sequence"/>
</dbReference>
<dbReference type="PANTHER" id="PTHR31435">
    <property type="entry name" value="PROTEIN NATD1"/>
    <property type="match status" value="1"/>
</dbReference>
<dbReference type="AlphaFoldDB" id="A0A239MUN8"/>
<evidence type="ECO:0000313" key="3">
    <source>
        <dbReference type="EMBL" id="SNT45678.1"/>
    </source>
</evidence>
<gene>
    <name evidence="3" type="ORF">SAMN05216252_12723</name>
</gene>
<sequence>MTKVLWTDASGSIRVVKDEDNRFYEVQEAGDYAGLLAYERKGTRYSLTHTYVQEGYRGRGLGTALIREALCDLVKERATVTNRCPVVDRFIDKHPQFREILDLGSPAVDDSHN</sequence>
<dbReference type="CDD" id="cd04301">
    <property type="entry name" value="NAT_SF"/>
    <property type="match status" value="1"/>
</dbReference>
<protein>
    <recommendedName>
        <fullName evidence="5">N-acetyltransferase domain-containing protein</fullName>
    </recommendedName>
</protein>
<dbReference type="OrthoDB" id="5405911at2"/>
<dbReference type="RefSeq" id="WP_089227982.1">
    <property type="nucleotide sequence ID" value="NZ_FZOF01000027.1"/>
</dbReference>
<dbReference type="PROSITE" id="PS51186">
    <property type="entry name" value="GNAT"/>
    <property type="match status" value="1"/>
</dbReference>
<evidence type="ECO:0000259" key="2">
    <source>
        <dbReference type="PROSITE" id="PS51729"/>
    </source>
</evidence>
<evidence type="ECO:0008006" key="5">
    <source>
        <dbReference type="Google" id="ProtNLM"/>
    </source>
</evidence>
<dbReference type="Gene3D" id="3.40.630.30">
    <property type="match status" value="1"/>
</dbReference>
<name>A0A239MUN8_9ACTN</name>
<dbReference type="EMBL" id="FZOF01000027">
    <property type="protein sequence ID" value="SNT45678.1"/>
    <property type="molecule type" value="Genomic_DNA"/>
</dbReference>
<dbReference type="GO" id="GO:0016747">
    <property type="term" value="F:acyltransferase activity, transferring groups other than amino-acyl groups"/>
    <property type="evidence" value="ECO:0007669"/>
    <property type="project" value="InterPro"/>
</dbReference>
<dbReference type="Pfam" id="PF14542">
    <property type="entry name" value="Acetyltransf_CG"/>
    <property type="match status" value="1"/>
</dbReference>
<evidence type="ECO:0000313" key="4">
    <source>
        <dbReference type="Proteomes" id="UP000198280"/>
    </source>
</evidence>
<dbReference type="InterPro" id="IPR045057">
    <property type="entry name" value="Gcn5-rel_NAT"/>
</dbReference>
<dbReference type="InterPro" id="IPR031165">
    <property type="entry name" value="GNAT_YJDJ"/>
</dbReference>
<evidence type="ECO:0000259" key="1">
    <source>
        <dbReference type="PROSITE" id="PS51186"/>
    </source>
</evidence>
<feature type="domain" description="N-acetyltransferase" evidence="1">
    <location>
        <begin position="1"/>
        <end position="113"/>
    </location>
</feature>
<keyword evidence="4" id="KW-1185">Reference proteome</keyword>
<dbReference type="PANTHER" id="PTHR31435:SF10">
    <property type="entry name" value="BSR4717 PROTEIN"/>
    <property type="match status" value="1"/>
</dbReference>
<proteinExistence type="predicted"/>
<dbReference type="PROSITE" id="PS51729">
    <property type="entry name" value="GNAT_YJDJ"/>
    <property type="match status" value="1"/>
</dbReference>
<feature type="domain" description="N-acetyltransferase" evidence="2">
    <location>
        <begin position="16"/>
        <end position="102"/>
    </location>
</feature>
<dbReference type="InterPro" id="IPR000182">
    <property type="entry name" value="GNAT_dom"/>
</dbReference>
<dbReference type="SUPFAM" id="SSF55729">
    <property type="entry name" value="Acyl-CoA N-acyltransferases (Nat)"/>
    <property type="match status" value="1"/>
</dbReference>
<dbReference type="InterPro" id="IPR016181">
    <property type="entry name" value="Acyl_CoA_acyltransferase"/>
</dbReference>
<accession>A0A239MUN8</accession>
<reference evidence="3 4" key="1">
    <citation type="submission" date="2017-06" db="EMBL/GenBank/DDBJ databases">
        <authorList>
            <person name="Kim H.J."/>
            <person name="Triplett B.A."/>
        </authorList>
    </citation>
    <scope>NUCLEOTIDE SEQUENCE [LARGE SCALE GENOMIC DNA]</scope>
    <source>
        <strain evidence="3 4">CGMCC 4.1858</strain>
    </source>
</reference>
<organism evidence="3 4">
    <name type="scientific">Actinacidiphila glaucinigra</name>
    <dbReference type="NCBI Taxonomy" id="235986"/>
    <lineage>
        <taxon>Bacteria</taxon>
        <taxon>Bacillati</taxon>
        <taxon>Actinomycetota</taxon>
        <taxon>Actinomycetes</taxon>
        <taxon>Kitasatosporales</taxon>
        <taxon>Streptomycetaceae</taxon>
        <taxon>Actinacidiphila</taxon>
    </lineage>
</organism>